<gene>
    <name evidence="2" type="ORF">FC49_GL000028</name>
</gene>
<evidence type="ECO:0000313" key="3">
    <source>
        <dbReference type="Proteomes" id="UP000050973"/>
    </source>
</evidence>
<name>A0A0R1WG73_9LACO</name>
<feature type="compositionally biased region" description="Low complexity" evidence="1">
    <location>
        <begin position="105"/>
        <end position="117"/>
    </location>
</feature>
<dbReference type="Proteomes" id="UP000050973">
    <property type="component" value="Unassembled WGS sequence"/>
</dbReference>
<accession>A0A0R1WG73</accession>
<comment type="caution">
    <text evidence="2">The sequence shown here is derived from an EMBL/GenBank/DDBJ whole genome shotgun (WGS) entry which is preliminary data.</text>
</comment>
<dbReference type="AlphaFoldDB" id="A0A0R1WG73"/>
<evidence type="ECO:0008006" key="4">
    <source>
        <dbReference type="Google" id="ProtNLM"/>
    </source>
</evidence>
<evidence type="ECO:0000313" key="2">
    <source>
        <dbReference type="EMBL" id="KRM16872.1"/>
    </source>
</evidence>
<organism evidence="2 3">
    <name type="scientific">Limosilactobacillus oris DSM 4864</name>
    <dbReference type="NCBI Taxonomy" id="1423779"/>
    <lineage>
        <taxon>Bacteria</taxon>
        <taxon>Bacillati</taxon>
        <taxon>Bacillota</taxon>
        <taxon>Bacilli</taxon>
        <taxon>Lactobacillales</taxon>
        <taxon>Lactobacillaceae</taxon>
        <taxon>Limosilactobacillus</taxon>
    </lineage>
</organism>
<reference evidence="2 3" key="1">
    <citation type="journal article" date="2015" name="Genome Announc.">
        <title>Expanding the biotechnology potential of lactobacilli through comparative genomics of 213 strains and associated genera.</title>
        <authorList>
            <person name="Sun Z."/>
            <person name="Harris H.M."/>
            <person name="McCann A."/>
            <person name="Guo C."/>
            <person name="Argimon S."/>
            <person name="Zhang W."/>
            <person name="Yang X."/>
            <person name="Jeffery I.B."/>
            <person name="Cooney J.C."/>
            <person name="Kagawa T.F."/>
            <person name="Liu W."/>
            <person name="Song Y."/>
            <person name="Salvetti E."/>
            <person name="Wrobel A."/>
            <person name="Rasinkangas P."/>
            <person name="Parkhill J."/>
            <person name="Rea M.C."/>
            <person name="O'Sullivan O."/>
            <person name="Ritari J."/>
            <person name="Douillard F.P."/>
            <person name="Paul Ross R."/>
            <person name="Yang R."/>
            <person name="Briner A.E."/>
            <person name="Felis G.E."/>
            <person name="de Vos W.M."/>
            <person name="Barrangou R."/>
            <person name="Klaenhammer T.R."/>
            <person name="Caufield P.W."/>
            <person name="Cui Y."/>
            <person name="Zhang H."/>
            <person name="O'Toole P.W."/>
        </authorList>
    </citation>
    <scope>NUCLEOTIDE SEQUENCE [LARGE SCALE GENOMIC DNA]</scope>
    <source>
        <strain evidence="2 3">DSM 4864</strain>
    </source>
</reference>
<dbReference type="PATRIC" id="fig|1423779.3.peg.29"/>
<proteinExistence type="predicted"/>
<feature type="region of interest" description="Disordered" evidence="1">
    <location>
        <begin position="95"/>
        <end position="125"/>
    </location>
</feature>
<dbReference type="EMBL" id="AZGE01000001">
    <property type="protein sequence ID" value="KRM16872.1"/>
    <property type="molecule type" value="Genomic_DNA"/>
</dbReference>
<protein>
    <recommendedName>
        <fullName evidence="4">HesB-like protein</fullName>
    </recommendedName>
</protein>
<evidence type="ECO:0000256" key="1">
    <source>
        <dbReference type="SAM" id="MobiDB-lite"/>
    </source>
</evidence>
<sequence length="125" mass="14040">MDGMKLVVTERASDWLQQRGIARGSQVAVWAEKQGNQVRINYQAKQPDQAVATVSQGGVDFYVEFAEEWFFSGKQVTIDYRGDDRLAYEIAAEPVPNVDTTKQQPTPASADASTAASRKYEEYWE</sequence>